<dbReference type="Proteomes" id="UP000503441">
    <property type="component" value="Chromosome"/>
</dbReference>
<evidence type="ECO:0000313" key="2">
    <source>
        <dbReference type="EMBL" id="QIM19381.1"/>
    </source>
</evidence>
<organism evidence="2 3">
    <name type="scientific">Leucobacter coleopterorum</name>
    <dbReference type="NCBI Taxonomy" id="2714933"/>
    <lineage>
        <taxon>Bacteria</taxon>
        <taxon>Bacillati</taxon>
        <taxon>Actinomycetota</taxon>
        <taxon>Actinomycetes</taxon>
        <taxon>Micrococcales</taxon>
        <taxon>Microbacteriaceae</taxon>
        <taxon>Leucobacter</taxon>
    </lineage>
</organism>
<protein>
    <submittedName>
        <fullName evidence="2">Uncharacterized protein</fullName>
    </submittedName>
</protein>
<keyword evidence="3" id="KW-1185">Reference proteome</keyword>
<proteinExistence type="predicted"/>
<sequence>MIPQLGGGSYDQGYQNAIEDNGGWNTNAEAPGNGVPGMWVNGQLASNLFAFDADGNLLQDVQLFDQDGRPVVTVMDPTKNSTADNVPSYVGDQLLLAPRPTNGGQYAWNVFPLRTLPADAIDQSNGPNGVVDFSKAKPTAPPRKDHRLPAGTTREAGRAS</sequence>
<evidence type="ECO:0000313" key="3">
    <source>
        <dbReference type="Proteomes" id="UP000503441"/>
    </source>
</evidence>
<evidence type="ECO:0000256" key="1">
    <source>
        <dbReference type="SAM" id="MobiDB-lite"/>
    </source>
</evidence>
<dbReference type="EMBL" id="CP049933">
    <property type="protein sequence ID" value="QIM19381.1"/>
    <property type="molecule type" value="Genomic_DNA"/>
</dbReference>
<gene>
    <name evidence="2" type="ORF">G7066_13795</name>
</gene>
<name>A0ABX6JZP9_9MICO</name>
<dbReference type="RefSeq" id="WP_166331623.1">
    <property type="nucleotide sequence ID" value="NZ_CP049933.1"/>
</dbReference>
<accession>A0ABX6JZP9</accession>
<feature type="region of interest" description="Disordered" evidence="1">
    <location>
        <begin position="122"/>
        <end position="160"/>
    </location>
</feature>
<reference evidence="2 3" key="1">
    <citation type="submission" date="2020-03" db="EMBL/GenBank/DDBJ databases">
        <title>Leucobacter sp. nov., isolated from beetles.</title>
        <authorList>
            <person name="Hyun D.-W."/>
            <person name="Bae J.-W."/>
        </authorList>
    </citation>
    <scope>NUCLEOTIDE SEQUENCE [LARGE SCALE GENOMIC DNA]</scope>
    <source>
        <strain evidence="2 3">HDW9A</strain>
    </source>
</reference>